<keyword evidence="1" id="KW-1133">Transmembrane helix</keyword>
<feature type="transmembrane region" description="Helical" evidence="1">
    <location>
        <begin position="117"/>
        <end position="135"/>
    </location>
</feature>
<proteinExistence type="predicted"/>
<dbReference type="InterPro" id="IPR053150">
    <property type="entry name" value="Teicoplanin_resist-assoc"/>
</dbReference>
<evidence type="ECO:0000256" key="1">
    <source>
        <dbReference type="SAM" id="Phobius"/>
    </source>
</evidence>
<name>A0A6N2YCR5_STRPA</name>
<reference evidence="3" key="1">
    <citation type="submission" date="2019-11" db="EMBL/GenBank/DDBJ databases">
        <authorList>
            <person name="Feng L."/>
        </authorList>
    </citation>
    <scope>NUCLEOTIDE SEQUENCE</scope>
    <source>
        <strain evidence="3">SparasanguinisLFYP13</strain>
    </source>
</reference>
<feature type="transmembrane region" description="Helical" evidence="1">
    <location>
        <begin position="91"/>
        <end position="110"/>
    </location>
</feature>
<feature type="domain" description="VanZ-like" evidence="2">
    <location>
        <begin position="30"/>
        <end position="165"/>
    </location>
</feature>
<keyword evidence="1" id="KW-0812">Transmembrane</keyword>
<organism evidence="3">
    <name type="scientific">Streptococcus parasanguinis</name>
    <dbReference type="NCBI Taxonomy" id="1318"/>
    <lineage>
        <taxon>Bacteria</taxon>
        <taxon>Bacillati</taxon>
        <taxon>Bacillota</taxon>
        <taxon>Bacilli</taxon>
        <taxon>Lactobacillales</taxon>
        <taxon>Streptococcaceae</taxon>
        <taxon>Streptococcus</taxon>
    </lineage>
</organism>
<protein>
    <submittedName>
        <fullName evidence="3">VanZ like family protein</fullName>
    </submittedName>
</protein>
<dbReference type="Pfam" id="PF04892">
    <property type="entry name" value="VanZ"/>
    <property type="match status" value="1"/>
</dbReference>
<feature type="transmembrane region" description="Helical" evidence="1">
    <location>
        <begin position="24"/>
        <end position="44"/>
    </location>
</feature>
<dbReference type="InterPro" id="IPR006976">
    <property type="entry name" value="VanZ-like"/>
</dbReference>
<keyword evidence="1" id="KW-0472">Membrane</keyword>
<dbReference type="PANTHER" id="PTHR36834:SF2">
    <property type="entry name" value="MEMBRANE PROTEIN"/>
    <property type="match status" value="1"/>
</dbReference>
<dbReference type="EMBL" id="CACRUC010000002">
    <property type="protein sequence ID" value="VYT63468.1"/>
    <property type="molecule type" value="Genomic_DNA"/>
</dbReference>
<feature type="transmembrane region" description="Helical" evidence="1">
    <location>
        <begin position="155"/>
        <end position="173"/>
    </location>
</feature>
<sequence length="178" mass="20666">MFNMRNLKQGLTDHTELTKRGRSLLRSGSFFYFILLCLMCFLPQQPEPGMETPGIQHFGRIVVLLVPLNSVMNLGQITSTIQLIKVILQNIANIFLLSPLVFQLLWLWPWLRSRKRVLCFGFAMSLWIECSQVLLDLLFDANRVFELDDLWTNTLGAYLAYLGFQYFRARLLAKNGKM</sequence>
<evidence type="ECO:0000259" key="2">
    <source>
        <dbReference type="Pfam" id="PF04892"/>
    </source>
</evidence>
<accession>A0A6N2YCR5</accession>
<dbReference type="AlphaFoldDB" id="A0A6N2YCR5"/>
<dbReference type="PANTHER" id="PTHR36834">
    <property type="entry name" value="MEMBRANE PROTEIN-RELATED"/>
    <property type="match status" value="1"/>
</dbReference>
<gene>
    <name evidence="3" type="ORF">SPLFYP13_01779</name>
</gene>
<evidence type="ECO:0000313" key="3">
    <source>
        <dbReference type="EMBL" id="VYT63468.1"/>
    </source>
</evidence>